<evidence type="ECO:0000256" key="2">
    <source>
        <dbReference type="ARBA" id="ARBA00006490"/>
    </source>
</evidence>
<evidence type="ECO:0000256" key="8">
    <source>
        <dbReference type="ARBA" id="ARBA00023014"/>
    </source>
</evidence>
<feature type="domain" description="Aminotransferase class V" evidence="11">
    <location>
        <begin position="167"/>
        <end position="390"/>
    </location>
</feature>
<keyword evidence="5" id="KW-0479">Metal-binding</keyword>
<dbReference type="EC" id="2.8.1.7" evidence="3"/>
<evidence type="ECO:0000256" key="1">
    <source>
        <dbReference type="ARBA" id="ARBA00001933"/>
    </source>
</evidence>
<dbReference type="InterPro" id="IPR000192">
    <property type="entry name" value="Aminotrans_V_dom"/>
</dbReference>
<protein>
    <recommendedName>
        <fullName evidence="3">cysteine desulfurase</fullName>
        <ecNumber evidence="3">2.8.1.7</ecNumber>
    </recommendedName>
</protein>
<keyword evidence="8" id="KW-0411">Iron-sulfur</keyword>
<dbReference type="Gene3D" id="3.90.1150.10">
    <property type="entry name" value="Aspartate Aminotransferase, domain 1"/>
    <property type="match status" value="1"/>
</dbReference>
<evidence type="ECO:0000256" key="5">
    <source>
        <dbReference type="ARBA" id="ARBA00022723"/>
    </source>
</evidence>
<dbReference type="InterPro" id="IPR016454">
    <property type="entry name" value="Cysteine_dSase"/>
</dbReference>
<evidence type="ECO:0000256" key="7">
    <source>
        <dbReference type="ARBA" id="ARBA00023004"/>
    </source>
</evidence>
<dbReference type="GO" id="GO:0046872">
    <property type="term" value="F:metal ion binding"/>
    <property type="evidence" value="ECO:0007669"/>
    <property type="project" value="UniProtKB-KW"/>
</dbReference>
<evidence type="ECO:0000313" key="13">
    <source>
        <dbReference type="Proteomes" id="UP000655366"/>
    </source>
</evidence>
<dbReference type="RefSeq" id="WP_196398403.1">
    <property type="nucleotide sequence ID" value="NZ_JADNYM010000031.1"/>
</dbReference>
<dbReference type="PIRSF" id="PIRSF005572">
    <property type="entry name" value="NifS"/>
    <property type="match status" value="1"/>
</dbReference>
<proteinExistence type="inferred from homology"/>
<evidence type="ECO:0000256" key="3">
    <source>
        <dbReference type="ARBA" id="ARBA00012239"/>
    </source>
</evidence>
<dbReference type="Pfam" id="PF00266">
    <property type="entry name" value="Aminotran_5"/>
    <property type="match status" value="2"/>
</dbReference>
<keyword evidence="6" id="KW-0663">Pyridoxal phosphate</keyword>
<dbReference type="InterPro" id="IPR015422">
    <property type="entry name" value="PyrdxlP-dep_Trfase_small"/>
</dbReference>
<comment type="caution">
    <text evidence="12">The sequence shown here is derived from an EMBL/GenBank/DDBJ whole genome shotgun (WGS) entry which is preliminary data.</text>
</comment>
<keyword evidence="4" id="KW-0808">Transferase</keyword>
<sequence length="411" mass="42471">MIFLDAAATGPVRREAIEAMWPYLTGQFGNPSSHHGLGESAAAGLRGAREEVAGVLGCRPGEVIFTAGGTEADNLAVKGIALARSSAEPGRRRVLISAVEHPAVQESAAYLQRRHGFDVDVVPVDAHGRVQPTVFASLLEKAVLEKAAPESGPVNPTGSAGLKGLSDVAMASVMYANNEVGTVQPIRELAAAAKAAGVLFHTDAVQAAGWLPVKVAELGVDALSLSGHKLGAPKGSGVLYLRGNVPAEPVLHGGGQERGARSGTENVAFAVAFATALRLVELERETAAARVGSLQKKFITEILRRIPGSRLTGHPTERLPTVASFCFPGTSGESVLLELERRSILCSSGSACAAGSDEPSAVLTAMGVRREVAQTAVRFSFSNSITEAELGTAADAVVGSLEAIGRLQPGR</sequence>
<evidence type="ECO:0000256" key="4">
    <source>
        <dbReference type="ARBA" id="ARBA00022679"/>
    </source>
</evidence>
<evidence type="ECO:0000256" key="10">
    <source>
        <dbReference type="RuleBase" id="RU004504"/>
    </source>
</evidence>
<dbReference type="PANTHER" id="PTHR11601:SF34">
    <property type="entry name" value="CYSTEINE DESULFURASE"/>
    <property type="match status" value="1"/>
</dbReference>
<accession>A0A931CS70</accession>
<dbReference type="Proteomes" id="UP000655366">
    <property type="component" value="Unassembled WGS sequence"/>
</dbReference>
<feature type="domain" description="Aminotransferase class V" evidence="11">
    <location>
        <begin position="2"/>
        <end position="141"/>
    </location>
</feature>
<evidence type="ECO:0000313" key="12">
    <source>
        <dbReference type="EMBL" id="MBG0741470.1"/>
    </source>
</evidence>
<dbReference type="InterPro" id="IPR015421">
    <property type="entry name" value="PyrdxlP-dep_Trfase_major"/>
</dbReference>
<reference evidence="12 13" key="1">
    <citation type="submission" date="2020-11" db="EMBL/GenBank/DDBJ databases">
        <title>Arthrobacter antarcticus sp. nov., isolated from Antarctic Soil.</title>
        <authorList>
            <person name="Li J."/>
        </authorList>
    </citation>
    <scope>NUCLEOTIDE SEQUENCE [LARGE SCALE GENOMIC DNA]</scope>
    <source>
        <strain evidence="12 13">Z1-20</strain>
    </source>
</reference>
<evidence type="ECO:0000259" key="11">
    <source>
        <dbReference type="Pfam" id="PF00266"/>
    </source>
</evidence>
<dbReference type="InterPro" id="IPR020578">
    <property type="entry name" value="Aminotrans_V_PyrdxlP_BS"/>
</dbReference>
<evidence type="ECO:0000256" key="9">
    <source>
        <dbReference type="ARBA" id="ARBA00050776"/>
    </source>
</evidence>
<dbReference type="GO" id="GO:0051536">
    <property type="term" value="F:iron-sulfur cluster binding"/>
    <property type="evidence" value="ECO:0007669"/>
    <property type="project" value="UniProtKB-KW"/>
</dbReference>
<dbReference type="PROSITE" id="PS00595">
    <property type="entry name" value="AA_TRANSFER_CLASS_5"/>
    <property type="match status" value="1"/>
</dbReference>
<comment type="similarity">
    <text evidence="2">Belongs to the class-V pyridoxal-phosphate-dependent aminotransferase family. NifS/IscS subfamily.</text>
</comment>
<organism evidence="12 13">
    <name type="scientific">Arthrobacter terrae</name>
    <dbReference type="NCBI Taxonomy" id="2935737"/>
    <lineage>
        <taxon>Bacteria</taxon>
        <taxon>Bacillati</taxon>
        <taxon>Actinomycetota</taxon>
        <taxon>Actinomycetes</taxon>
        <taxon>Micrococcales</taxon>
        <taxon>Micrococcaceae</taxon>
        <taxon>Arthrobacter</taxon>
    </lineage>
</organism>
<dbReference type="AlphaFoldDB" id="A0A931CS70"/>
<dbReference type="SUPFAM" id="SSF53383">
    <property type="entry name" value="PLP-dependent transferases"/>
    <property type="match status" value="1"/>
</dbReference>
<dbReference type="FunFam" id="3.40.640.10:FF:000084">
    <property type="entry name" value="IscS-like cysteine desulfurase"/>
    <property type="match status" value="1"/>
</dbReference>
<keyword evidence="13" id="KW-1185">Reference proteome</keyword>
<dbReference type="Gene3D" id="1.10.260.50">
    <property type="match status" value="1"/>
</dbReference>
<evidence type="ECO:0000256" key="6">
    <source>
        <dbReference type="ARBA" id="ARBA00022898"/>
    </source>
</evidence>
<dbReference type="Gene3D" id="3.40.640.10">
    <property type="entry name" value="Type I PLP-dependent aspartate aminotransferase-like (Major domain)"/>
    <property type="match status" value="1"/>
</dbReference>
<dbReference type="PANTHER" id="PTHR11601">
    <property type="entry name" value="CYSTEINE DESULFURYLASE FAMILY MEMBER"/>
    <property type="match status" value="1"/>
</dbReference>
<dbReference type="GO" id="GO:0031071">
    <property type="term" value="F:cysteine desulfurase activity"/>
    <property type="evidence" value="ECO:0007669"/>
    <property type="project" value="UniProtKB-EC"/>
</dbReference>
<keyword evidence="7" id="KW-0408">Iron</keyword>
<dbReference type="EMBL" id="JADNYM010000031">
    <property type="protein sequence ID" value="MBG0741470.1"/>
    <property type="molecule type" value="Genomic_DNA"/>
</dbReference>
<comment type="cofactor">
    <cofactor evidence="1 10">
        <name>pyridoxal 5'-phosphate</name>
        <dbReference type="ChEBI" id="CHEBI:597326"/>
    </cofactor>
</comment>
<dbReference type="InterPro" id="IPR015424">
    <property type="entry name" value="PyrdxlP-dep_Trfase"/>
</dbReference>
<comment type="catalytic activity">
    <reaction evidence="9">
        <text>(sulfur carrier)-H + L-cysteine = (sulfur carrier)-SH + L-alanine</text>
        <dbReference type="Rhea" id="RHEA:43892"/>
        <dbReference type="Rhea" id="RHEA-COMP:14737"/>
        <dbReference type="Rhea" id="RHEA-COMP:14739"/>
        <dbReference type="ChEBI" id="CHEBI:29917"/>
        <dbReference type="ChEBI" id="CHEBI:35235"/>
        <dbReference type="ChEBI" id="CHEBI:57972"/>
        <dbReference type="ChEBI" id="CHEBI:64428"/>
        <dbReference type="EC" id="2.8.1.7"/>
    </reaction>
</comment>
<gene>
    <name evidence="12" type="ORF">IV500_19070</name>
</gene>
<name>A0A931CS70_9MICC</name>